<dbReference type="Proteomes" id="UP000006222">
    <property type="component" value="Unassembled WGS sequence"/>
</dbReference>
<dbReference type="EMBL" id="AFAR01000083">
    <property type="protein sequence ID" value="EGF28482.1"/>
    <property type="molecule type" value="Genomic_DNA"/>
</dbReference>
<evidence type="ECO:0000313" key="2">
    <source>
        <dbReference type="EMBL" id="EGF28482.1"/>
    </source>
</evidence>
<gene>
    <name evidence="2" type="ORF">RBWH47_03813</name>
</gene>
<protein>
    <submittedName>
        <fullName evidence="2">Uncharacterized protein</fullName>
    </submittedName>
</protein>
<proteinExistence type="predicted"/>
<reference evidence="2 3" key="1">
    <citation type="journal article" date="2013" name="Mar. Genomics">
        <title>Expression of sulfatases in Rhodopirellula baltica and the diversity of sulfatases in the genus Rhodopirellula.</title>
        <authorList>
            <person name="Wegner C.E."/>
            <person name="Richter-Heitmann T."/>
            <person name="Klindworth A."/>
            <person name="Klockow C."/>
            <person name="Richter M."/>
            <person name="Achstetter T."/>
            <person name="Glockner F.O."/>
            <person name="Harder J."/>
        </authorList>
    </citation>
    <scope>NUCLEOTIDE SEQUENCE [LARGE SCALE GENOMIC DNA]</scope>
    <source>
        <strain evidence="2 3">WH47</strain>
    </source>
</reference>
<feature type="region of interest" description="Disordered" evidence="1">
    <location>
        <begin position="21"/>
        <end position="41"/>
    </location>
</feature>
<name>F2APC9_RHOBT</name>
<evidence type="ECO:0000256" key="1">
    <source>
        <dbReference type="SAM" id="MobiDB-lite"/>
    </source>
</evidence>
<evidence type="ECO:0000313" key="3">
    <source>
        <dbReference type="Proteomes" id="UP000006222"/>
    </source>
</evidence>
<accession>F2APC9</accession>
<comment type="caution">
    <text evidence="2">The sequence shown here is derived from an EMBL/GenBank/DDBJ whole genome shotgun (WGS) entry which is preliminary data.</text>
</comment>
<dbReference type="PATRIC" id="fig|991778.3.peg.1637"/>
<sequence>MFLLGFVALVMAQPPSPTRLHDIAPMRGGSSVATESVPFEP</sequence>
<organism evidence="2 3">
    <name type="scientific">Rhodopirellula baltica WH47</name>
    <dbReference type="NCBI Taxonomy" id="991778"/>
    <lineage>
        <taxon>Bacteria</taxon>
        <taxon>Pseudomonadati</taxon>
        <taxon>Planctomycetota</taxon>
        <taxon>Planctomycetia</taxon>
        <taxon>Pirellulales</taxon>
        <taxon>Pirellulaceae</taxon>
        <taxon>Rhodopirellula</taxon>
    </lineage>
</organism>
<dbReference type="AlphaFoldDB" id="F2APC9"/>